<dbReference type="InterPro" id="IPR000045">
    <property type="entry name" value="Prepilin_IV_endopep_pep"/>
</dbReference>
<organism evidence="5 6">
    <name type="scientific">Orrella daihaiensis</name>
    <dbReference type="NCBI Taxonomy" id="2782176"/>
    <lineage>
        <taxon>Bacteria</taxon>
        <taxon>Pseudomonadati</taxon>
        <taxon>Pseudomonadota</taxon>
        <taxon>Betaproteobacteria</taxon>
        <taxon>Burkholderiales</taxon>
        <taxon>Alcaligenaceae</taxon>
        <taxon>Orrella</taxon>
    </lineage>
</organism>
<dbReference type="PANTHER" id="PTHR30487">
    <property type="entry name" value="TYPE 4 PREPILIN-LIKE PROTEINS LEADER PEPTIDE-PROCESSING ENZYME"/>
    <property type="match status" value="1"/>
</dbReference>
<dbReference type="InterPro" id="IPR014032">
    <property type="entry name" value="Peptidase_A24A_bac"/>
</dbReference>
<keyword evidence="3" id="KW-1133">Transmembrane helix</keyword>
<keyword evidence="3" id="KW-0812">Transmembrane</keyword>
<evidence type="ECO:0000256" key="1">
    <source>
        <dbReference type="ARBA" id="ARBA00005801"/>
    </source>
</evidence>
<dbReference type="PANTHER" id="PTHR30487:SF0">
    <property type="entry name" value="PREPILIN LEADER PEPTIDASE_N-METHYLTRANSFERASE-RELATED"/>
    <property type="match status" value="1"/>
</dbReference>
<dbReference type="PRINTS" id="PR00864">
    <property type="entry name" value="PREPILNPTASE"/>
</dbReference>
<name>A0ABY4AIT4_9BURK</name>
<evidence type="ECO:0000259" key="4">
    <source>
        <dbReference type="Pfam" id="PF01478"/>
    </source>
</evidence>
<evidence type="ECO:0000256" key="2">
    <source>
        <dbReference type="RuleBase" id="RU003793"/>
    </source>
</evidence>
<dbReference type="InterPro" id="IPR050882">
    <property type="entry name" value="Prepilin_peptidase/N-MTase"/>
</dbReference>
<dbReference type="Gene3D" id="1.20.120.1220">
    <property type="match status" value="1"/>
</dbReference>
<evidence type="ECO:0000256" key="3">
    <source>
        <dbReference type="SAM" id="Phobius"/>
    </source>
</evidence>
<feature type="transmembrane region" description="Helical" evidence="3">
    <location>
        <begin position="50"/>
        <end position="69"/>
    </location>
</feature>
<gene>
    <name evidence="5" type="ORF">DHf2319_12315</name>
</gene>
<feature type="domain" description="Prepilin type IV endopeptidase peptidase" evidence="4">
    <location>
        <begin position="82"/>
        <end position="190"/>
    </location>
</feature>
<dbReference type="RefSeq" id="WP_243478602.1">
    <property type="nucleotide sequence ID" value="NZ_CP063982.1"/>
</dbReference>
<protein>
    <submittedName>
        <fullName evidence="5">Prepilin peptidase</fullName>
    </submittedName>
</protein>
<evidence type="ECO:0000313" key="5">
    <source>
        <dbReference type="EMBL" id="UOD50204.1"/>
    </source>
</evidence>
<reference evidence="5 6" key="1">
    <citation type="submission" date="2020-11" db="EMBL/GenBank/DDBJ databases">
        <title>Algicoccus daihaiensis sp.nov., isolated from Daihai Lake in Inner Mongolia.</title>
        <authorList>
            <person name="Kai J."/>
        </authorList>
    </citation>
    <scope>NUCLEOTIDE SEQUENCE [LARGE SCALE GENOMIC DNA]</scope>
    <source>
        <strain evidence="6">f23</strain>
    </source>
</reference>
<accession>A0ABY4AIT4</accession>
<feature type="transmembrane region" description="Helical" evidence="3">
    <location>
        <begin position="6"/>
        <end position="23"/>
    </location>
</feature>
<dbReference type="Proteomes" id="UP000831607">
    <property type="component" value="Chromosome"/>
</dbReference>
<feature type="transmembrane region" description="Helical" evidence="3">
    <location>
        <begin position="163"/>
        <end position="196"/>
    </location>
</feature>
<dbReference type="EMBL" id="CP063982">
    <property type="protein sequence ID" value="UOD50204.1"/>
    <property type="molecule type" value="Genomic_DNA"/>
</dbReference>
<evidence type="ECO:0000313" key="6">
    <source>
        <dbReference type="Proteomes" id="UP000831607"/>
    </source>
</evidence>
<comment type="similarity">
    <text evidence="1 2">Belongs to the peptidase A24 family.</text>
</comment>
<sequence>MLSDVFVTWLWALPLGGLVALTAQRCSVRLMQEAVLVYGAPSHCPKMRGAYVWFAVWYVVNIAGLTTVVPGSAFALAPWVLWLAVLGLLGLIDANTGLLPNELNLLMMIAGLAWHAMTNDTWLPAANYAWGMVLGWLLPWLLNDLHERWRGTLAIGQGDAKLLAGIGAWLGLQSLPLVWVIACLAMLVYTALVVLAGHGRPAYVTFGPFLAVGASTVMLLNHV</sequence>
<feature type="transmembrane region" description="Helical" evidence="3">
    <location>
        <begin position="122"/>
        <end position="142"/>
    </location>
</feature>
<proteinExistence type="inferred from homology"/>
<keyword evidence="6" id="KW-1185">Reference proteome</keyword>
<keyword evidence="3" id="KW-0472">Membrane</keyword>
<feature type="transmembrane region" description="Helical" evidence="3">
    <location>
        <begin position="75"/>
        <end position="92"/>
    </location>
</feature>
<feature type="transmembrane region" description="Helical" evidence="3">
    <location>
        <begin position="202"/>
        <end position="220"/>
    </location>
</feature>
<dbReference type="Pfam" id="PF01478">
    <property type="entry name" value="Peptidase_A24"/>
    <property type="match status" value="1"/>
</dbReference>